<dbReference type="Proteomes" id="UP000509302">
    <property type="component" value="Chromosome"/>
</dbReference>
<accession>A0A7H9AKY0</accession>
<dbReference type="KEGG" id="cagg:HYG79_01665"/>
<proteinExistence type="predicted"/>
<dbReference type="AlphaFoldDB" id="A0A7H9AKY0"/>
<dbReference type="RefSeq" id="WP_179240444.1">
    <property type="nucleotide sequence ID" value="NZ_CP058595.1"/>
</dbReference>
<evidence type="ECO:0000313" key="2">
    <source>
        <dbReference type="Proteomes" id="UP000509302"/>
    </source>
</evidence>
<reference evidence="1 2" key="1">
    <citation type="journal article" date="2006" name="Int. J. Syst. Evol. Microbiol.">
        <title>Costertonia aggregata gen. nov., sp. nov., a mesophilic marine bacterium of the family Flavobacteriaceae, isolated from a mature biofilm.</title>
        <authorList>
            <person name="Kwon K.K."/>
            <person name="Lee Y.K."/>
            <person name="Lee H.K."/>
        </authorList>
    </citation>
    <scope>NUCLEOTIDE SEQUENCE [LARGE SCALE GENOMIC DNA]</scope>
    <source>
        <strain evidence="1 2">KCCM 42265</strain>
    </source>
</reference>
<protein>
    <submittedName>
        <fullName evidence="1">Uncharacterized protein</fullName>
    </submittedName>
</protein>
<name>A0A7H9AKY0_9FLAO</name>
<sequence length="132" mass="15189">MKKGITIILLLIFCCCKNKVRPSDNFNDKKLTSDLILEILSNKKDDYIDLNCKCISEKSKLILPRSGSLKGFAKKNLDIKDTLHLNDQIELFTHFKISDDILSSWNIITEKEFDIYKISSSDSSIWESLLID</sequence>
<keyword evidence="2" id="KW-1185">Reference proteome</keyword>
<organism evidence="1 2">
    <name type="scientific">Costertonia aggregata</name>
    <dbReference type="NCBI Taxonomy" id="343403"/>
    <lineage>
        <taxon>Bacteria</taxon>
        <taxon>Pseudomonadati</taxon>
        <taxon>Bacteroidota</taxon>
        <taxon>Flavobacteriia</taxon>
        <taxon>Flavobacteriales</taxon>
        <taxon>Flavobacteriaceae</taxon>
        <taxon>Costertonia</taxon>
    </lineage>
</organism>
<dbReference type="EMBL" id="CP058595">
    <property type="protein sequence ID" value="QLG44108.1"/>
    <property type="molecule type" value="Genomic_DNA"/>
</dbReference>
<evidence type="ECO:0000313" key="1">
    <source>
        <dbReference type="EMBL" id="QLG44108.1"/>
    </source>
</evidence>
<gene>
    <name evidence="1" type="ORF">HYG79_01665</name>
</gene>